<protein>
    <submittedName>
        <fullName evidence="2">Uncharacterized protein</fullName>
    </submittedName>
</protein>
<name>A0AA86IPC3_9ENTR</name>
<dbReference type="Proteomes" id="UP000682928">
    <property type="component" value="Chromosome"/>
</dbReference>
<proteinExistence type="predicted"/>
<reference evidence="2" key="1">
    <citation type="submission" date="2021-04" db="EMBL/GenBank/DDBJ databases">
        <title>Difference and commonality of drug resistance evolution in various bacteria. and drug sensitivity profiles.</title>
        <authorList>
            <person name="Maeda T."/>
            <person name="Shibai A."/>
            <person name="Kawada K."/>
            <person name="Kotani H."/>
            <person name="Tarusawa Y."/>
            <person name="Tanabe K."/>
            <person name="Furusawa C."/>
        </authorList>
    </citation>
    <scope>NUCLEOTIDE SEQUENCE</scope>
    <source>
        <strain evidence="2">JCM 8580</strain>
    </source>
</reference>
<feature type="region of interest" description="Disordered" evidence="1">
    <location>
        <begin position="44"/>
        <end position="76"/>
    </location>
</feature>
<sequence>MAIVQKLCVKRAMRNTDSQHGNLIMTRSDIERYQRDSLIRAGFSFPRRGGDDTAQQIISNSERRRAKTKQKQEMTA</sequence>
<gene>
    <name evidence="2" type="ORF">ENKO_17380</name>
</gene>
<dbReference type="EMBL" id="AP024590">
    <property type="protein sequence ID" value="BCU55144.1"/>
    <property type="molecule type" value="Genomic_DNA"/>
</dbReference>
<evidence type="ECO:0000313" key="2">
    <source>
        <dbReference type="EMBL" id="BCU55144.1"/>
    </source>
</evidence>
<dbReference type="AlphaFoldDB" id="A0AA86IPC3"/>
<accession>A0AA86IPC3</accession>
<evidence type="ECO:0000256" key="1">
    <source>
        <dbReference type="SAM" id="MobiDB-lite"/>
    </source>
</evidence>
<evidence type="ECO:0000313" key="3">
    <source>
        <dbReference type="Proteomes" id="UP000682928"/>
    </source>
</evidence>
<organism evidence="2 3">
    <name type="scientific">Enterobacter kobei</name>
    <dbReference type="NCBI Taxonomy" id="208224"/>
    <lineage>
        <taxon>Bacteria</taxon>
        <taxon>Pseudomonadati</taxon>
        <taxon>Pseudomonadota</taxon>
        <taxon>Gammaproteobacteria</taxon>
        <taxon>Enterobacterales</taxon>
        <taxon>Enterobacteriaceae</taxon>
        <taxon>Enterobacter</taxon>
        <taxon>Enterobacter cloacae complex</taxon>
    </lineage>
</organism>